<dbReference type="OrthoDB" id="9875498at2"/>
<gene>
    <name evidence="2" type="ORF">DK389_13195</name>
</gene>
<feature type="region of interest" description="Disordered" evidence="1">
    <location>
        <begin position="1"/>
        <end position="62"/>
    </location>
</feature>
<organism evidence="2 3">
    <name type="scientific">Methylobacterium durans</name>
    <dbReference type="NCBI Taxonomy" id="2202825"/>
    <lineage>
        <taxon>Bacteria</taxon>
        <taxon>Pseudomonadati</taxon>
        <taxon>Pseudomonadota</taxon>
        <taxon>Alphaproteobacteria</taxon>
        <taxon>Hyphomicrobiales</taxon>
        <taxon>Methylobacteriaceae</taxon>
        <taxon>Methylobacterium</taxon>
    </lineage>
</organism>
<dbReference type="Proteomes" id="UP000245926">
    <property type="component" value="Chromosome"/>
</dbReference>
<protein>
    <submittedName>
        <fullName evidence="2">Uncharacterized protein</fullName>
    </submittedName>
</protein>
<dbReference type="RefSeq" id="WP_109890179.1">
    <property type="nucleotide sequence ID" value="NZ_CP029550.1"/>
</dbReference>
<sequence length="62" mass="6722">MPGARAEGDGDGSLRAELQNPRLIERGAGQHPDNLATSSLWHGDRAHKRANTPASAYARYPR</sequence>
<dbReference type="AlphaFoldDB" id="A0A2U8W5F3"/>
<keyword evidence="3" id="KW-1185">Reference proteome</keyword>
<evidence type="ECO:0000313" key="3">
    <source>
        <dbReference type="Proteomes" id="UP000245926"/>
    </source>
</evidence>
<dbReference type="KEGG" id="mets:DK389_13195"/>
<evidence type="ECO:0000313" key="2">
    <source>
        <dbReference type="EMBL" id="AWN41297.1"/>
    </source>
</evidence>
<dbReference type="EMBL" id="CP029550">
    <property type="protein sequence ID" value="AWN41297.1"/>
    <property type="molecule type" value="Genomic_DNA"/>
</dbReference>
<feature type="compositionally biased region" description="Basic and acidic residues" evidence="1">
    <location>
        <begin position="1"/>
        <end position="14"/>
    </location>
</feature>
<accession>A0A2U8W5F3</accession>
<evidence type="ECO:0000256" key="1">
    <source>
        <dbReference type="SAM" id="MobiDB-lite"/>
    </source>
</evidence>
<reference evidence="3" key="1">
    <citation type="submission" date="2018-05" db="EMBL/GenBank/DDBJ databases">
        <title>Complete Genome Sequence of Methylobacterium sp. 17SD2-17.</title>
        <authorList>
            <person name="Srinivasan S."/>
        </authorList>
    </citation>
    <scope>NUCLEOTIDE SEQUENCE [LARGE SCALE GENOMIC DNA]</scope>
    <source>
        <strain evidence="3">17SD2-17</strain>
    </source>
</reference>
<proteinExistence type="predicted"/>
<name>A0A2U8W5F3_9HYPH</name>